<evidence type="ECO:0000259" key="8">
    <source>
        <dbReference type="PROSITE" id="PS51819"/>
    </source>
</evidence>
<reference evidence="9 10" key="1">
    <citation type="journal article" date="2015" name="Genome Announc.">
        <title>Complete Genome Sequence of a Novel Bacterium within the Family Rhodocyclaceae That Degrades Polycyclic Aromatic Hydrocarbons.</title>
        <authorList>
            <person name="Singleton D.R."/>
            <person name="Dickey A.N."/>
            <person name="Scholl E.H."/>
            <person name="Wright F.A."/>
            <person name="Aitken M.D."/>
        </authorList>
    </citation>
    <scope>NUCLEOTIDE SEQUENCE [LARGE SCALE GENOMIC DNA]</scope>
    <source>
        <strain evidence="10">PG1-Ca6</strain>
    </source>
</reference>
<dbReference type="RefSeq" id="WP_202636586.1">
    <property type="nucleotide sequence ID" value="NZ_CP010554.1"/>
</dbReference>
<evidence type="ECO:0000313" key="10">
    <source>
        <dbReference type="Proteomes" id="UP000061603"/>
    </source>
</evidence>
<dbReference type="STRING" id="1565605.PG1C_06350"/>
<keyword evidence="4" id="KW-0677">Repeat</keyword>
<dbReference type="Gene3D" id="3.10.180.10">
    <property type="entry name" value="2,3-Dihydroxybiphenyl 1,2-Dioxygenase, domain 1"/>
    <property type="match status" value="2"/>
</dbReference>
<dbReference type="GO" id="GO:0051213">
    <property type="term" value="F:dioxygenase activity"/>
    <property type="evidence" value="ECO:0007669"/>
    <property type="project" value="UniProtKB-KW"/>
</dbReference>
<name>A0A0C5J957_9PROT</name>
<feature type="domain" description="VOC" evidence="8">
    <location>
        <begin position="156"/>
        <end position="278"/>
    </location>
</feature>
<evidence type="ECO:0000256" key="1">
    <source>
        <dbReference type="ARBA" id="ARBA00008784"/>
    </source>
</evidence>
<evidence type="ECO:0000256" key="2">
    <source>
        <dbReference type="ARBA" id="ARBA00011881"/>
    </source>
</evidence>
<protein>
    <recommendedName>
        <fullName evidence="8">VOC domain-containing protein</fullName>
    </recommendedName>
</protein>
<proteinExistence type="inferred from homology"/>
<dbReference type="KEGG" id="rbu:PG1C_06350"/>
<dbReference type="EMBL" id="CP010554">
    <property type="protein sequence ID" value="AJP48179.1"/>
    <property type="molecule type" value="Genomic_DNA"/>
</dbReference>
<dbReference type="HOGENOM" id="CLU_052361_3_0_4"/>
<evidence type="ECO:0000256" key="7">
    <source>
        <dbReference type="ARBA" id="ARBA00023002"/>
    </source>
</evidence>
<dbReference type="AlphaFoldDB" id="A0A0C5J957"/>
<dbReference type="InterPro" id="IPR054560">
    <property type="entry name" value="XylE-like_N"/>
</dbReference>
<evidence type="ECO:0000256" key="6">
    <source>
        <dbReference type="ARBA" id="ARBA00022964"/>
    </source>
</evidence>
<evidence type="ECO:0000256" key="4">
    <source>
        <dbReference type="ARBA" id="ARBA00022737"/>
    </source>
</evidence>
<dbReference type="Pfam" id="PF22247">
    <property type="entry name" value="Diox-like_N"/>
    <property type="match status" value="1"/>
</dbReference>
<comment type="subunit">
    <text evidence="2">Homotetramer.</text>
</comment>
<accession>A0A0C5J957</accession>
<dbReference type="GO" id="GO:0046872">
    <property type="term" value="F:metal ion binding"/>
    <property type="evidence" value="ECO:0007669"/>
    <property type="project" value="UniProtKB-KW"/>
</dbReference>
<dbReference type="InterPro" id="IPR004360">
    <property type="entry name" value="Glyas_Fos-R_dOase_dom"/>
</dbReference>
<evidence type="ECO:0000256" key="3">
    <source>
        <dbReference type="ARBA" id="ARBA00022723"/>
    </source>
</evidence>
<feature type="domain" description="VOC" evidence="8">
    <location>
        <begin position="12"/>
        <end position="127"/>
    </location>
</feature>
<dbReference type="Pfam" id="PF00903">
    <property type="entry name" value="Glyoxalase"/>
    <property type="match status" value="1"/>
</dbReference>
<comment type="similarity">
    <text evidence="1">Belongs to the extradiol ring-cleavage dioxygenase family.</text>
</comment>
<dbReference type="InterPro" id="IPR037523">
    <property type="entry name" value="VOC_core"/>
</dbReference>
<keyword evidence="5" id="KW-0058">Aromatic hydrocarbons catabolism</keyword>
<dbReference type="InterPro" id="IPR029068">
    <property type="entry name" value="Glyas_Bleomycin-R_OHBP_Dase"/>
</dbReference>
<keyword evidence="6" id="KW-0223">Dioxygenase</keyword>
<gene>
    <name evidence="9" type="ORF">PG1C_06350</name>
</gene>
<sequence>MSLLHRGIHRLGYAWIAAKDSRLLKTREFYTRELGLLETGSEPHRVSFRCWHEPYKFSFVVDHRGTPGLVEIGFHVRDDNDLETFQQKLTAAGVMVDRADANSVLQGLGKSLAFTVPAGPRIRLFATMDLLGYVTGYEGPDWVAPKALRDTAAPLNINHVAFTSPDPVQASAFFSDVLGFLVSETVVDEAGKTISSLLFRMAKNVGGQEVAIYPGKEVKLHHVAFTKEDASDVMADGYYLRSDGVTIDLLGPLRQPYGNTFSLYFYDSNGIRLELCSGGRMTEVHPEIQPVVWSKAHLREALSYYDEALVPEEFFLPCV</sequence>
<evidence type="ECO:0000256" key="5">
    <source>
        <dbReference type="ARBA" id="ARBA00022797"/>
    </source>
</evidence>
<dbReference type="PROSITE" id="PS51819">
    <property type="entry name" value="VOC"/>
    <property type="match status" value="2"/>
</dbReference>
<keyword evidence="7" id="KW-0560">Oxidoreductase</keyword>
<evidence type="ECO:0000313" key="9">
    <source>
        <dbReference type="EMBL" id="AJP48179.1"/>
    </source>
</evidence>
<dbReference type="SUPFAM" id="SSF54593">
    <property type="entry name" value="Glyoxalase/Bleomycin resistance protein/Dihydroxybiphenyl dioxygenase"/>
    <property type="match status" value="2"/>
</dbReference>
<keyword evidence="3" id="KW-0479">Metal-binding</keyword>
<organism evidence="9 10">
    <name type="scientific">Rugosibacter aromaticivorans</name>
    <dbReference type="NCBI Taxonomy" id="1565605"/>
    <lineage>
        <taxon>Bacteria</taxon>
        <taxon>Pseudomonadati</taxon>
        <taxon>Pseudomonadota</taxon>
        <taxon>Betaproteobacteria</taxon>
        <taxon>Nitrosomonadales</taxon>
        <taxon>Sterolibacteriaceae</taxon>
        <taxon>Rugosibacter</taxon>
    </lineage>
</organism>
<keyword evidence="10" id="KW-1185">Reference proteome</keyword>
<dbReference type="Proteomes" id="UP000061603">
    <property type="component" value="Chromosome"/>
</dbReference>